<feature type="region of interest" description="Disordered" evidence="1">
    <location>
        <begin position="1"/>
        <end position="21"/>
    </location>
</feature>
<evidence type="ECO:0000313" key="3">
    <source>
        <dbReference type="Proteomes" id="UP001153321"/>
    </source>
</evidence>
<gene>
    <name evidence="2" type="ORF">SPLIT_LOCUS1595</name>
</gene>
<dbReference type="Proteomes" id="UP001153321">
    <property type="component" value="Chromosome 12"/>
</dbReference>
<organism evidence="2 3">
    <name type="scientific">Spodoptera littoralis</name>
    <name type="common">Egyptian cotton leafworm</name>
    <dbReference type="NCBI Taxonomy" id="7109"/>
    <lineage>
        <taxon>Eukaryota</taxon>
        <taxon>Metazoa</taxon>
        <taxon>Ecdysozoa</taxon>
        <taxon>Arthropoda</taxon>
        <taxon>Hexapoda</taxon>
        <taxon>Insecta</taxon>
        <taxon>Pterygota</taxon>
        <taxon>Neoptera</taxon>
        <taxon>Endopterygota</taxon>
        <taxon>Lepidoptera</taxon>
        <taxon>Glossata</taxon>
        <taxon>Ditrysia</taxon>
        <taxon>Noctuoidea</taxon>
        <taxon>Noctuidae</taxon>
        <taxon>Amphipyrinae</taxon>
        <taxon>Spodoptera</taxon>
    </lineage>
</organism>
<sequence>MCCEFSESTTTSTTSSEGSSWMGRNMTLKEWTRNFSGLILGPHRLGFLPSYATVR</sequence>
<keyword evidence="3" id="KW-1185">Reference proteome</keyword>
<proteinExistence type="predicted"/>
<feature type="compositionally biased region" description="Low complexity" evidence="1">
    <location>
        <begin position="1"/>
        <end position="20"/>
    </location>
</feature>
<evidence type="ECO:0000256" key="1">
    <source>
        <dbReference type="SAM" id="MobiDB-lite"/>
    </source>
</evidence>
<dbReference type="AlphaFoldDB" id="A0A9P0HVP3"/>
<reference evidence="2" key="1">
    <citation type="submission" date="2022-02" db="EMBL/GenBank/DDBJ databases">
        <authorList>
            <person name="King R."/>
        </authorList>
    </citation>
    <scope>NUCLEOTIDE SEQUENCE</scope>
</reference>
<name>A0A9P0HVP3_SPOLI</name>
<dbReference type="EMBL" id="LR824543">
    <property type="protein sequence ID" value="CAH1636233.1"/>
    <property type="molecule type" value="Genomic_DNA"/>
</dbReference>
<accession>A0A9P0HVP3</accession>
<protein>
    <submittedName>
        <fullName evidence="2">Uncharacterized protein</fullName>
    </submittedName>
</protein>
<evidence type="ECO:0000313" key="2">
    <source>
        <dbReference type="EMBL" id="CAH1636233.1"/>
    </source>
</evidence>